<feature type="transmembrane region" description="Helical" evidence="6">
    <location>
        <begin position="155"/>
        <end position="175"/>
    </location>
</feature>
<accession>A0ABW3CXC7</accession>
<evidence type="ECO:0000256" key="5">
    <source>
        <dbReference type="ARBA" id="ARBA00023136"/>
    </source>
</evidence>
<dbReference type="RefSeq" id="WP_386407426.1">
    <property type="nucleotide sequence ID" value="NZ_JBHTJH010000005.1"/>
</dbReference>
<evidence type="ECO:0000313" key="8">
    <source>
        <dbReference type="Proteomes" id="UP001596978"/>
    </source>
</evidence>
<comment type="caution">
    <text evidence="7">The sequence shown here is derived from an EMBL/GenBank/DDBJ whole genome shotgun (WGS) entry which is preliminary data.</text>
</comment>
<organism evidence="7 8">
    <name type="scientific">Sungkyunkwania multivorans</name>
    <dbReference type="NCBI Taxonomy" id="1173618"/>
    <lineage>
        <taxon>Bacteria</taxon>
        <taxon>Pseudomonadati</taxon>
        <taxon>Bacteroidota</taxon>
        <taxon>Flavobacteriia</taxon>
        <taxon>Flavobacteriales</taxon>
        <taxon>Flavobacteriaceae</taxon>
        <taxon>Sungkyunkwania</taxon>
    </lineage>
</organism>
<name>A0ABW3CXC7_9FLAO</name>
<feature type="transmembrane region" description="Helical" evidence="6">
    <location>
        <begin position="313"/>
        <end position="337"/>
    </location>
</feature>
<evidence type="ECO:0000256" key="4">
    <source>
        <dbReference type="ARBA" id="ARBA00022989"/>
    </source>
</evidence>
<keyword evidence="3 6" id="KW-0812">Transmembrane</keyword>
<dbReference type="PANTHER" id="PTHR30213">
    <property type="entry name" value="INNER MEMBRANE PROTEIN YHJD"/>
    <property type="match status" value="1"/>
</dbReference>
<comment type="subcellular location">
    <subcellularLocation>
        <location evidence="1">Cell membrane</location>
        <topology evidence="1">Multi-pass membrane protein</topology>
    </subcellularLocation>
</comment>
<dbReference type="PANTHER" id="PTHR30213:SF0">
    <property type="entry name" value="UPF0761 MEMBRANE PROTEIN YIHY"/>
    <property type="match status" value="1"/>
</dbReference>
<dbReference type="InterPro" id="IPR017039">
    <property type="entry name" value="Virul_fac_BrkB"/>
</dbReference>
<reference evidence="8" key="1">
    <citation type="journal article" date="2019" name="Int. J. Syst. Evol. Microbiol.">
        <title>The Global Catalogue of Microorganisms (GCM) 10K type strain sequencing project: providing services to taxonomists for standard genome sequencing and annotation.</title>
        <authorList>
            <consortium name="The Broad Institute Genomics Platform"/>
            <consortium name="The Broad Institute Genome Sequencing Center for Infectious Disease"/>
            <person name="Wu L."/>
            <person name="Ma J."/>
        </authorList>
    </citation>
    <scope>NUCLEOTIDE SEQUENCE [LARGE SCALE GENOMIC DNA]</scope>
    <source>
        <strain evidence="8">CCUG 62952</strain>
    </source>
</reference>
<evidence type="ECO:0000256" key="2">
    <source>
        <dbReference type="ARBA" id="ARBA00022475"/>
    </source>
</evidence>
<evidence type="ECO:0000313" key="7">
    <source>
        <dbReference type="EMBL" id="MFD0862438.1"/>
    </source>
</evidence>
<feature type="transmembrane region" description="Helical" evidence="6">
    <location>
        <begin position="278"/>
        <end position="301"/>
    </location>
</feature>
<protein>
    <submittedName>
        <fullName evidence="7">YihY/virulence factor BrkB family protein</fullName>
    </submittedName>
</protein>
<evidence type="ECO:0000256" key="6">
    <source>
        <dbReference type="SAM" id="Phobius"/>
    </source>
</evidence>
<feature type="transmembrane region" description="Helical" evidence="6">
    <location>
        <begin position="243"/>
        <end position="266"/>
    </location>
</feature>
<dbReference type="EMBL" id="JBHTJH010000005">
    <property type="protein sequence ID" value="MFD0862438.1"/>
    <property type="molecule type" value="Genomic_DNA"/>
</dbReference>
<dbReference type="Pfam" id="PF03631">
    <property type="entry name" value="Virul_fac_BrkB"/>
    <property type="match status" value="1"/>
</dbReference>
<keyword evidence="8" id="KW-1185">Reference proteome</keyword>
<keyword evidence="5 6" id="KW-0472">Membrane</keyword>
<evidence type="ECO:0000256" key="1">
    <source>
        <dbReference type="ARBA" id="ARBA00004651"/>
    </source>
</evidence>
<evidence type="ECO:0000256" key="3">
    <source>
        <dbReference type="ARBA" id="ARBA00022692"/>
    </source>
</evidence>
<dbReference type="Proteomes" id="UP001596978">
    <property type="component" value="Unassembled WGS sequence"/>
</dbReference>
<sequence length="348" mass="39310">MMLEDTKEEKEAISLEEKQDKIVEKVLDKKVRQHKLEKIPVIKHIIKFLRNIRLPGFEGLSIFDLLEIYIIGILKGTLSTRASAISFSLFMAIFPLLIFLVTLLPFVIPLVESNIPGESFDQQFLLFLESFLPSATSDYFSEVYEEIKDQKRGGLLSSSFGISIFLIANGVNAIFSGFENSYHVNLTRNFIRQYLYALFVGLILALLLIIGAVGIVYFEFYVVEYVSELAGKTTGYNVNEGDILGVTIGKLLFFTFLTYVTTATLYYFGTAEGRKARFFSPGALMTTVLFLLSSYAFGIYVDKFARYNELYGALGGLLILMVFIWLNSNILLLGFELNASLTKLKRKV</sequence>
<feature type="transmembrane region" description="Helical" evidence="6">
    <location>
        <begin position="195"/>
        <end position="223"/>
    </location>
</feature>
<keyword evidence="2" id="KW-1003">Cell membrane</keyword>
<gene>
    <name evidence="7" type="ORF">ACFQ1M_09455</name>
</gene>
<keyword evidence="4 6" id="KW-1133">Transmembrane helix</keyword>
<proteinExistence type="predicted"/>
<feature type="transmembrane region" description="Helical" evidence="6">
    <location>
        <begin position="84"/>
        <end position="108"/>
    </location>
</feature>